<dbReference type="AlphaFoldDB" id="A0AA49GK79"/>
<keyword evidence="1" id="KW-0812">Transmembrane</keyword>
<dbReference type="EMBL" id="CP120682">
    <property type="protein sequence ID" value="WKN34878.1"/>
    <property type="molecule type" value="Genomic_DNA"/>
</dbReference>
<reference evidence="2" key="2">
    <citation type="journal article" date="2024" name="Antonie Van Leeuwenhoek">
        <title>Roseihalotalea indica gen. nov., sp. nov., a halophilic Bacteroidetes from mesopelagic Southwest Indian Ocean with higher carbohydrate metabolic potential.</title>
        <authorList>
            <person name="Chen B."/>
            <person name="Zhang M."/>
            <person name="Lin D."/>
            <person name="Ye J."/>
            <person name="Tang K."/>
        </authorList>
    </citation>
    <scope>NUCLEOTIDE SEQUENCE</scope>
    <source>
        <strain evidence="2">TK19036</strain>
    </source>
</reference>
<proteinExistence type="predicted"/>
<organism evidence="2">
    <name type="scientific">Roseihalotalea indica</name>
    <dbReference type="NCBI Taxonomy" id="2867963"/>
    <lineage>
        <taxon>Bacteria</taxon>
        <taxon>Pseudomonadati</taxon>
        <taxon>Bacteroidota</taxon>
        <taxon>Cytophagia</taxon>
        <taxon>Cytophagales</taxon>
        <taxon>Catalimonadaceae</taxon>
        <taxon>Roseihalotalea</taxon>
    </lineage>
</organism>
<protein>
    <submittedName>
        <fullName evidence="2">Uncharacterized protein</fullName>
    </submittedName>
</protein>
<keyword evidence="1" id="KW-1133">Transmembrane helix</keyword>
<evidence type="ECO:0000313" key="2">
    <source>
        <dbReference type="EMBL" id="WKN34878.1"/>
    </source>
</evidence>
<keyword evidence="1" id="KW-0472">Membrane</keyword>
<reference evidence="2" key="1">
    <citation type="journal article" date="2023" name="Comput. Struct. Biotechnol. J.">
        <title>Discovery of a novel marine Bacteroidetes with a rich repertoire of carbohydrate-active enzymes.</title>
        <authorList>
            <person name="Chen B."/>
            <person name="Liu G."/>
            <person name="Chen Q."/>
            <person name="Wang H."/>
            <person name="Liu L."/>
            <person name="Tang K."/>
        </authorList>
    </citation>
    <scope>NUCLEOTIDE SEQUENCE</scope>
    <source>
        <strain evidence="2">TK19036</strain>
    </source>
</reference>
<feature type="transmembrane region" description="Helical" evidence="1">
    <location>
        <begin position="48"/>
        <end position="67"/>
    </location>
</feature>
<evidence type="ECO:0000256" key="1">
    <source>
        <dbReference type="SAM" id="Phobius"/>
    </source>
</evidence>
<gene>
    <name evidence="2" type="ORF">K4G66_21115</name>
</gene>
<accession>A0AA49GK79</accession>
<name>A0AA49GK79_9BACT</name>
<sequence length="75" mass="8080">MKNWIGLVLALIGLCLGLVSTILTNITANDPEQASFFGIDFSSMINNSPSIVGFSLLILIASFCIIFSSKNKLQN</sequence>